<keyword evidence="2" id="KW-1185">Reference proteome</keyword>
<gene>
    <name evidence="1" type="ORF">AVEN_58294_1</name>
</gene>
<accession>A0A4Y2L798</accession>
<feature type="non-terminal residue" evidence="1">
    <location>
        <position position="1"/>
    </location>
</feature>
<dbReference type="AlphaFoldDB" id="A0A4Y2L798"/>
<comment type="caution">
    <text evidence="1">The sequence shown here is derived from an EMBL/GenBank/DDBJ whole genome shotgun (WGS) entry which is preliminary data.</text>
</comment>
<reference evidence="1 2" key="1">
    <citation type="journal article" date="2019" name="Sci. Rep.">
        <title>Orb-weaving spider Araneus ventricosus genome elucidates the spidroin gene catalogue.</title>
        <authorList>
            <person name="Kono N."/>
            <person name="Nakamura H."/>
            <person name="Ohtoshi R."/>
            <person name="Moran D.A.P."/>
            <person name="Shinohara A."/>
            <person name="Yoshida Y."/>
            <person name="Fujiwara M."/>
            <person name="Mori M."/>
            <person name="Tomita M."/>
            <person name="Arakawa K."/>
        </authorList>
    </citation>
    <scope>NUCLEOTIDE SEQUENCE [LARGE SCALE GENOMIC DNA]</scope>
</reference>
<protein>
    <submittedName>
        <fullName evidence="1">Uncharacterized protein</fullName>
    </submittedName>
</protein>
<dbReference type="EMBL" id="BGPR01005455">
    <property type="protein sequence ID" value="GBN10364.1"/>
    <property type="molecule type" value="Genomic_DNA"/>
</dbReference>
<evidence type="ECO:0000313" key="2">
    <source>
        <dbReference type="Proteomes" id="UP000499080"/>
    </source>
</evidence>
<name>A0A4Y2L798_ARAVE</name>
<evidence type="ECO:0000313" key="1">
    <source>
        <dbReference type="EMBL" id="GBN10364.1"/>
    </source>
</evidence>
<organism evidence="1 2">
    <name type="scientific">Araneus ventricosus</name>
    <name type="common">Orbweaver spider</name>
    <name type="synonym">Epeira ventricosa</name>
    <dbReference type="NCBI Taxonomy" id="182803"/>
    <lineage>
        <taxon>Eukaryota</taxon>
        <taxon>Metazoa</taxon>
        <taxon>Ecdysozoa</taxon>
        <taxon>Arthropoda</taxon>
        <taxon>Chelicerata</taxon>
        <taxon>Arachnida</taxon>
        <taxon>Araneae</taxon>
        <taxon>Araneomorphae</taxon>
        <taxon>Entelegynae</taxon>
        <taxon>Araneoidea</taxon>
        <taxon>Araneidae</taxon>
        <taxon>Araneus</taxon>
    </lineage>
</organism>
<proteinExistence type="predicted"/>
<dbReference type="Proteomes" id="UP000499080">
    <property type="component" value="Unassembled WGS sequence"/>
</dbReference>
<sequence length="45" mass="5337">GLEKDSAFVRRDKKILYLLTKFRWEILKGLRRVSKTNAEASSRKK</sequence>